<keyword evidence="2" id="KW-1185">Reference proteome</keyword>
<dbReference type="Gene3D" id="3.10.20.90">
    <property type="entry name" value="Phosphatidylinositol 3-kinase Catalytic Subunit, Chain A, domain 1"/>
    <property type="match status" value="1"/>
</dbReference>
<dbReference type="PANTHER" id="PTHR31066">
    <property type="entry name" value="OS05G0427100 PROTEIN-RELATED"/>
    <property type="match status" value="1"/>
</dbReference>
<dbReference type="Pfam" id="PF00564">
    <property type="entry name" value="PB1"/>
    <property type="match status" value="1"/>
</dbReference>
<protein>
    <submittedName>
        <fullName evidence="1">Uncharacterized protein</fullName>
    </submittedName>
</protein>
<dbReference type="InterPro" id="IPR000270">
    <property type="entry name" value="PB1_dom"/>
</dbReference>
<dbReference type="EMBL" id="PGOL01000291">
    <property type="protein sequence ID" value="PKI73082.1"/>
    <property type="molecule type" value="Genomic_DNA"/>
</dbReference>
<dbReference type="Proteomes" id="UP000233551">
    <property type="component" value="Unassembled WGS sequence"/>
</dbReference>
<dbReference type="GeneID" id="116201967"/>
<dbReference type="AlphaFoldDB" id="A0A2I0KX81"/>
<dbReference type="PANTHER" id="PTHR31066:SF85">
    <property type="entry name" value="OS02G0809100 PROTEIN"/>
    <property type="match status" value="1"/>
</dbReference>
<evidence type="ECO:0000313" key="1">
    <source>
        <dbReference type="EMBL" id="PKI73082.1"/>
    </source>
</evidence>
<dbReference type="FunFam" id="3.10.20.90:FF:000058">
    <property type="entry name" value="Octicosapeptide/phox/Bem1p domain kinase superfamily protein"/>
    <property type="match status" value="1"/>
</dbReference>
<organism evidence="1 2">
    <name type="scientific">Punica granatum</name>
    <name type="common">Pomegranate</name>
    <dbReference type="NCBI Taxonomy" id="22663"/>
    <lineage>
        <taxon>Eukaryota</taxon>
        <taxon>Viridiplantae</taxon>
        <taxon>Streptophyta</taxon>
        <taxon>Embryophyta</taxon>
        <taxon>Tracheophyta</taxon>
        <taxon>Spermatophyta</taxon>
        <taxon>Magnoliopsida</taxon>
        <taxon>eudicotyledons</taxon>
        <taxon>Gunneridae</taxon>
        <taxon>Pentapetalae</taxon>
        <taxon>rosids</taxon>
        <taxon>malvids</taxon>
        <taxon>Myrtales</taxon>
        <taxon>Lythraceae</taxon>
        <taxon>Punica</taxon>
    </lineage>
</organism>
<sequence>MTENHSFSSYPDSGNSSPRSREVDCENSSWDEQQQQQPPPQLPQSNSYRVRFMCSYGGKIHPRPHDNQLAYVGGDTKILGVDRNIKFSALMAKLSALCDSPEVCLKYQLPGEDLDALISVTNDEDLEHMMIEYDRLHKTAPKPARLRLFLFPLSPQSVSSLGNNDVKSEGERQQWLVDALNSAQLQSLDDSSPPAATPPPPALNPDFLFGLDKGLPAVQAAPATVEVSRRDVSAGSDCGSEDRHAIGDTMLSQAEIQRQIQELQRMQIANPALQRRVDEANARVLAGDPYGQQVAEKVAPASQAPVPVSMPVQIPAGYMPERHLNSGSYAVSGTGNDQAVYYIPAPVGGYLGPTSYQPVSGQVGQALYGVQRVVPDVYSYREHGMYGTMPQQGAMQQQLKGAPCATEGIQVQQSKLTMAEPGFTQVAYDSSGRQVYYTTAAGGAAPAYQAAAAVAVDGRQGGGVPNQEAGK</sequence>
<dbReference type="InterPro" id="IPR053198">
    <property type="entry name" value="Gynoecium_Dev_Regulator"/>
</dbReference>
<proteinExistence type="predicted"/>
<dbReference type="SMART" id="SM00666">
    <property type="entry name" value="PB1"/>
    <property type="match status" value="1"/>
</dbReference>
<dbReference type="OrthoDB" id="1938580at2759"/>
<dbReference type="STRING" id="22663.A0A2I0KX81"/>
<evidence type="ECO:0000313" key="2">
    <source>
        <dbReference type="Proteomes" id="UP000233551"/>
    </source>
</evidence>
<dbReference type="CDD" id="cd06410">
    <property type="entry name" value="PB1_UP2"/>
    <property type="match status" value="1"/>
</dbReference>
<reference evidence="1 2" key="1">
    <citation type="submission" date="2017-11" db="EMBL/GenBank/DDBJ databases">
        <title>De-novo sequencing of pomegranate (Punica granatum L.) genome.</title>
        <authorList>
            <person name="Akparov Z."/>
            <person name="Amiraslanov A."/>
            <person name="Hajiyeva S."/>
            <person name="Abbasov M."/>
            <person name="Kaur K."/>
            <person name="Hamwieh A."/>
            <person name="Solovyev V."/>
            <person name="Salamov A."/>
            <person name="Braich B."/>
            <person name="Kosarev P."/>
            <person name="Mahmoud A."/>
            <person name="Hajiyev E."/>
            <person name="Babayeva S."/>
            <person name="Izzatullayeva V."/>
            <person name="Mammadov A."/>
            <person name="Mammadov A."/>
            <person name="Sharifova S."/>
            <person name="Ojaghi J."/>
            <person name="Eynullazada K."/>
            <person name="Bayramov B."/>
            <person name="Abdulazimova A."/>
            <person name="Shahmuradov I."/>
        </authorList>
    </citation>
    <scope>NUCLEOTIDE SEQUENCE [LARGE SCALE GENOMIC DNA]</scope>
    <source>
        <strain evidence="2">cv. AG2017</strain>
        <tissue evidence="1">Leaf</tissue>
    </source>
</reference>
<comment type="caution">
    <text evidence="1">The sequence shown here is derived from an EMBL/GenBank/DDBJ whole genome shotgun (WGS) entry which is preliminary data.</text>
</comment>
<dbReference type="SUPFAM" id="SSF54277">
    <property type="entry name" value="CAD &amp; PB1 domains"/>
    <property type="match status" value="1"/>
</dbReference>
<gene>
    <name evidence="1" type="ORF">CRG98_006490</name>
</gene>
<accession>A0A2I0KX81</accession>
<name>A0A2I0KX81_PUNGR</name>